<sequence length="81" mass="9260">MRLSKLILIVMLLCFLFSACVGSNMMVRKTLFHGAKKTSDQTLHVHKCNHKKNKFVLCSKKNTDSDDKRHVPTGPNPLHNR</sequence>
<dbReference type="Proteomes" id="UP000002051">
    <property type="component" value="Chromosome 2"/>
</dbReference>
<feature type="signal peptide" evidence="2">
    <location>
        <begin position="1"/>
        <end position="22"/>
    </location>
</feature>
<dbReference type="PROSITE" id="PS51257">
    <property type="entry name" value="PROKAR_LIPOPROTEIN"/>
    <property type="match status" value="1"/>
</dbReference>
<reference evidence="3 5" key="2">
    <citation type="journal article" date="2014" name="BMC Genomics">
        <title>An improved genome release (version Mt4.0) for the model legume Medicago truncatula.</title>
        <authorList>
            <person name="Tang H."/>
            <person name="Krishnakumar V."/>
            <person name="Bidwell S."/>
            <person name="Rosen B."/>
            <person name="Chan A."/>
            <person name="Zhou S."/>
            <person name="Gentzbittel L."/>
            <person name="Childs K.L."/>
            <person name="Yandell M."/>
            <person name="Gundlach H."/>
            <person name="Mayer K.F."/>
            <person name="Schwartz D.C."/>
            <person name="Town C.D."/>
        </authorList>
    </citation>
    <scope>GENOME REANNOTATION</scope>
    <source>
        <strain evidence="3">A17</strain>
        <strain evidence="4 5">cv. Jemalong A17</strain>
    </source>
</reference>
<proteinExistence type="predicted"/>
<dbReference type="HOGENOM" id="CLU_2458193_0_0_1"/>
<organism evidence="3 5">
    <name type="scientific">Medicago truncatula</name>
    <name type="common">Barrel medic</name>
    <name type="synonym">Medicago tribuloides</name>
    <dbReference type="NCBI Taxonomy" id="3880"/>
    <lineage>
        <taxon>Eukaryota</taxon>
        <taxon>Viridiplantae</taxon>
        <taxon>Streptophyta</taxon>
        <taxon>Embryophyta</taxon>
        <taxon>Tracheophyta</taxon>
        <taxon>Spermatophyta</taxon>
        <taxon>Magnoliopsida</taxon>
        <taxon>eudicotyledons</taxon>
        <taxon>Gunneridae</taxon>
        <taxon>Pentapetalae</taxon>
        <taxon>rosids</taxon>
        <taxon>fabids</taxon>
        <taxon>Fabales</taxon>
        <taxon>Fabaceae</taxon>
        <taxon>Papilionoideae</taxon>
        <taxon>50 kb inversion clade</taxon>
        <taxon>NPAAA clade</taxon>
        <taxon>Hologalegina</taxon>
        <taxon>IRL clade</taxon>
        <taxon>Trifolieae</taxon>
        <taxon>Medicago</taxon>
    </lineage>
</organism>
<keyword evidence="2" id="KW-0732">Signal</keyword>
<dbReference type="EMBL" id="CM001218">
    <property type="protein sequence ID" value="KEH37464.1"/>
    <property type="molecule type" value="Genomic_DNA"/>
</dbReference>
<feature type="compositionally biased region" description="Basic and acidic residues" evidence="1">
    <location>
        <begin position="61"/>
        <end position="70"/>
    </location>
</feature>
<evidence type="ECO:0000256" key="2">
    <source>
        <dbReference type="SAM" id="SignalP"/>
    </source>
</evidence>
<evidence type="ECO:0000313" key="3">
    <source>
        <dbReference type="EMBL" id="KEH37464.1"/>
    </source>
</evidence>
<dbReference type="EnsemblPlants" id="KEH37464">
    <property type="protein sequence ID" value="KEH37464"/>
    <property type="gene ID" value="MTR_2g038665"/>
</dbReference>
<evidence type="ECO:0000256" key="1">
    <source>
        <dbReference type="SAM" id="MobiDB-lite"/>
    </source>
</evidence>
<accession>A0A072V608</accession>
<reference evidence="3 5" key="1">
    <citation type="journal article" date="2011" name="Nature">
        <title>The Medicago genome provides insight into the evolution of rhizobial symbioses.</title>
        <authorList>
            <person name="Young N.D."/>
            <person name="Debelle F."/>
            <person name="Oldroyd G.E."/>
            <person name="Geurts R."/>
            <person name="Cannon S.B."/>
            <person name="Udvardi M.K."/>
            <person name="Benedito V.A."/>
            <person name="Mayer K.F."/>
            <person name="Gouzy J."/>
            <person name="Schoof H."/>
            <person name="Van de Peer Y."/>
            <person name="Proost S."/>
            <person name="Cook D.R."/>
            <person name="Meyers B.C."/>
            <person name="Spannagl M."/>
            <person name="Cheung F."/>
            <person name="De Mita S."/>
            <person name="Krishnakumar V."/>
            <person name="Gundlach H."/>
            <person name="Zhou S."/>
            <person name="Mudge J."/>
            <person name="Bharti A.K."/>
            <person name="Murray J.D."/>
            <person name="Naoumkina M.A."/>
            <person name="Rosen B."/>
            <person name="Silverstein K.A."/>
            <person name="Tang H."/>
            <person name="Rombauts S."/>
            <person name="Zhao P.X."/>
            <person name="Zhou P."/>
            <person name="Barbe V."/>
            <person name="Bardou P."/>
            <person name="Bechner M."/>
            <person name="Bellec A."/>
            <person name="Berger A."/>
            <person name="Berges H."/>
            <person name="Bidwell S."/>
            <person name="Bisseling T."/>
            <person name="Choisne N."/>
            <person name="Couloux A."/>
            <person name="Denny R."/>
            <person name="Deshpande S."/>
            <person name="Dai X."/>
            <person name="Doyle J.J."/>
            <person name="Dudez A.M."/>
            <person name="Farmer A.D."/>
            <person name="Fouteau S."/>
            <person name="Franken C."/>
            <person name="Gibelin C."/>
            <person name="Gish J."/>
            <person name="Goldstein S."/>
            <person name="Gonzalez A.J."/>
            <person name="Green P.J."/>
            <person name="Hallab A."/>
            <person name="Hartog M."/>
            <person name="Hua A."/>
            <person name="Humphray S.J."/>
            <person name="Jeong D.H."/>
            <person name="Jing Y."/>
            <person name="Jocker A."/>
            <person name="Kenton S.M."/>
            <person name="Kim D.J."/>
            <person name="Klee K."/>
            <person name="Lai H."/>
            <person name="Lang C."/>
            <person name="Lin S."/>
            <person name="Macmil S.L."/>
            <person name="Magdelenat G."/>
            <person name="Matthews L."/>
            <person name="McCorrison J."/>
            <person name="Monaghan E.L."/>
            <person name="Mun J.H."/>
            <person name="Najar F.Z."/>
            <person name="Nicholson C."/>
            <person name="Noirot C."/>
            <person name="O'Bleness M."/>
            <person name="Paule C.R."/>
            <person name="Poulain J."/>
            <person name="Prion F."/>
            <person name="Qin B."/>
            <person name="Qu C."/>
            <person name="Retzel E.F."/>
            <person name="Riddle C."/>
            <person name="Sallet E."/>
            <person name="Samain S."/>
            <person name="Samson N."/>
            <person name="Sanders I."/>
            <person name="Saurat O."/>
            <person name="Scarpelli C."/>
            <person name="Schiex T."/>
            <person name="Segurens B."/>
            <person name="Severin A.J."/>
            <person name="Sherrier D.J."/>
            <person name="Shi R."/>
            <person name="Sims S."/>
            <person name="Singer S.R."/>
            <person name="Sinharoy S."/>
            <person name="Sterck L."/>
            <person name="Viollet A."/>
            <person name="Wang B.B."/>
            <person name="Wang K."/>
            <person name="Wang M."/>
            <person name="Wang X."/>
            <person name="Warfsmann J."/>
            <person name="Weissenbach J."/>
            <person name="White D.D."/>
            <person name="White J.D."/>
            <person name="Wiley G.B."/>
            <person name="Wincker P."/>
            <person name="Xing Y."/>
            <person name="Yang L."/>
            <person name="Yao Z."/>
            <person name="Ying F."/>
            <person name="Zhai J."/>
            <person name="Zhou L."/>
            <person name="Zuber A."/>
            <person name="Denarie J."/>
            <person name="Dixon R.A."/>
            <person name="May G.D."/>
            <person name="Schwartz D.C."/>
            <person name="Rogers J."/>
            <person name="Quetier F."/>
            <person name="Town C.D."/>
            <person name="Roe B.A."/>
        </authorList>
    </citation>
    <scope>NUCLEOTIDE SEQUENCE [LARGE SCALE GENOMIC DNA]</scope>
    <source>
        <strain evidence="3">A17</strain>
        <strain evidence="4 5">cv. Jemalong A17</strain>
    </source>
</reference>
<reference evidence="4" key="3">
    <citation type="submission" date="2015-04" db="UniProtKB">
        <authorList>
            <consortium name="EnsemblPlants"/>
        </authorList>
    </citation>
    <scope>IDENTIFICATION</scope>
    <source>
        <strain evidence="4">cv. Jemalong A17</strain>
    </source>
</reference>
<gene>
    <name evidence="3" type="ordered locus">MTR_2g038665</name>
</gene>
<evidence type="ECO:0000313" key="5">
    <source>
        <dbReference type="Proteomes" id="UP000002051"/>
    </source>
</evidence>
<feature type="chain" id="PRO_5014500299" evidence="2">
    <location>
        <begin position="23"/>
        <end position="81"/>
    </location>
</feature>
<name>A0A072V608_MEDTR</name>
<keyword evidence="5" id="KW-1185">Reference proteome</keyword>
<feature type="region of interest" description="Disordered" evidence="1">
    <location>
        <begin position="59"/>
        <end position="81"/>
    </location>
</feature>
<dbReference type="AlphaFoldDB" id="A0A072V608"/>
<evidence type="ECO:0000313" key="4">
    <source>
        <dbReference type="EnsemblPlants" id="KEH37464"/>
    </source>
</evidence>
<protein>
    <submittedName>
        <fullName evidence="3">Clavata3/ESR (CLE) gene family member</fullName>
    </submittedName>
</protein>